<organism evidence="2 3">
    <name type="scientific">Acetobacter musti</name>
    <dbReference type="NCBI Taxonomy" id="864732"/>
    <lineage>
        <taxon>Bacteria</taxon>
        <taxon>Pseudomonadati</taxon>
        <taxon>Pseudomonadota</taxon>
        <taxon>Alphaproteobacteria</taxon>
        <taxon>Acetobacterales</taxon>
        <taxon>Acetobacteraceae</taxon>
        <taxon>Acetobacter</taxon>
    </lineage>
</organism>
<accession>A0ABX0JP45</accession>
<dbReference type="RefSeq" id="WP_173583419.1">
    <property type="nucleotide sequence ID" value="NZ_WOTB01000012.1"/>
</dbReference>
<dbReference type="Gene3D" id="3.30.420.40">
    <property type="match status" value="2"/>
</dbReference>
<evidence type="ECO:0000313" key="2">
    <source>
        <dbReference type="EMBL" id="NHN85022.1"/>
    </source>
</evidence>
<proteinExistence type="predicted"/>
<evidence type="ECO:0000259" key="1">
    <source>
        <dbReference type="Pfam" id="PF00814"/>
    </source>
</evidence>
<dbReference type="Proteomes" id="UP000635278">
    <property type="component" value="Unassembled WGS sequence"/>
</dbReference>
<dbReference type="InterPro" id="IPR000905">
    <property type="entry name" value="Gcp-like_dom"/>
</dbReference>
<protein>
    <submittedName>
        <fullName evidence="2">tRNA (Adenosine(37)-N6)-threonylcarbamoyltransferase complex dimerization subunit type 1 TsaB</fullName>
    </submittedName>
</protein>
<sequence>MPAQTAPERIVVLDASPAGEKVGARVATLNADLSVVASAEQAGHEGIGALAVMLETCLNEAGWETPDLVVVVIGPGSFTGLRTACALAAGLAFGAGCPVMGVTRGEALAPSLDALVTARGLDGWLCICGARRGRWFVEESSSRRDTLRDTLAEVIAVQSALWRPEPGSWLLAGDAAAEALDQAGNERCQIAPVCDADFRGIALAGLARLKGELPPRPALPLYVDPPEAKLPRAGLRATPR</sequence>
<dbReference type="InterPro" id="IPR043129">
    <property type="entry name" value="ATPase_NBD"/>
</dbReference>
<dbReference type="NCBIfam" id="TIGR03725">
    <property type="entry name" value="T6A_YeaZ"/>
    <property type="match status" value="1"/>
</dbReference>
<dbReference type="EMBL" id="WOTB01000012">
    <property type="protein sequence ID" value="NHN85022.1"/>
    <property type="molecule type" value="Genomic_DNA"/>
</dbReference>
<keyword evidence="3" id="KW-1185">Reference proteome</keyword>
<reference evidence="2 3" key="1">
    <citation type="journal article" date="2020" name="Int. J. Syst. Evol. Microbiol.">
        <title>Novel acetic acid bacteria from cider fermentations: Acetobacter conturbans sp. nov. and Acetobacter fallax sp. nov.</title>
        <authorList>
            <person name="Sombolestani A.S."/>
            <person name="Cleenwerck I."/>
            <person name="Cnockaert M."/>
            <person name="Borremans W."/>
            <person name="Wieme A.D."/>
            <person name="De Vuyst L."/>
            <person name="Vandamme P."/>
        </authorList>
    </citation>
    <scope>NUCLEOTIDE SEQUENCE [LARGE SCALE GENOMIC DNA]</scope>
    <source>
        <strain evidence="2 3">LMG 30640</strain>
    </source>
</reference>
<dbReference type="SUPFAM" id="SSF53067">
    <property type="entry name" value="Actin-like ATPase domain"/>
    <property type="match status" value="1"/>
</dbReference>
<dbReference type="Pfam" id="PF00814">
    <property type="entry name" value="TsaD"/>
    <property type="match status" value="1"/>
</dbReference>
<gene>
    <name evidence="2" type="primary">tsaB</name>
    <name evidence="2" type="ORF">GOB93_10255</name>
</gene>
<name>A0ABX0JP45_9PROT</name>
<evidence type="ECO:0000313" key="3">
    <source>
        <dbReference type="Proteomes" id="UP000635278"/>
    </source>
</evidence>
<comment type="caution">
    <text evidence="2">The sequence shown here is derived from an EMBL/GenBank/DDBJ whole genome shotgun (WGS) entry which is preliminary data.</text>
</comment>
<dbReference type="InterPro" id="IPR022496">
    <property type="entry name" value="T6A_TsaB"/>
</dbReference>
<feature type="domain" description="Gcp-like" evidence="1">
    <location>
        <begin position="49"/>
        <end position="112"/>
    </location>
</feature>